<keyword evidence="2" id="KW-0812">Transmembrane</keyword>
<feature type="region of interest" description="Disordered" evidence="1">
    <location>
        <begin position="14"/>
        <end position="36"/>
    </location>
</feature>
<protein>
    <submittedName>
        <fullName evidence="3">Heparan-alpha-glucosaminide N-acetyltransferase</fullName>
    </submittedName>
</protein>
<comment type="caution">
    <text evidence="3">The sequence shown here is derived from an EMBL/GenBank/DDBJ whole genome shotgun (WGS) entry which is preliminary data.</text>
</comment>
<evidence type="ECO:0000313" key="4">
    <source>
        <dbReference type="Proteomes" id="UP001249851"/>
    </source>
</evidence>
<reference evidence="3" key="1">
    <citation type="journal article" date="2023" name="G3 (Bethesda)">
        <title>Whole genome assembly and annotation of the endangered Caribbean coral Acropora cervicornis.</title>
        <authorList>
            <person name="Selwyn J.D."/>
            <person name="Vollmer S.V."/>
        </authorList>
    </citation>
    <scope>NUCLEOTIDE SEQUENCE</scope>
    <source>
        <strain evidence="3">K2</strain>
    </source>
</reference>
<feature type="transmembrane region" description="Helical" evidence="2">
    <location>
        <begin position="397"/>
        <end position="415"/>
    </location>
</feature>
<feature type="transmembrane region" description="Helical" evidence="2">
    <location>
        <begin position="360"/>
        <end position="377"/>
    </location>
</feature>
<reference evidence="3" key="2">
    <citation type="journal article" date="2023" name="Science">
        <title>Genomic signatures of disease resistance in endangered staghorn corals.</title>
        <authorList>
            <person name="Vollmer S.V."/>
            <person name="Selwyn J.D."/>
            <person name="Despard B.A."/>
            <person name="Roesel C.L."/>
        </authorList>
    </citation>
    <scope>NUCLEOTIDE SEQUENCE</scope>
    <source>
        <strain evidence="3">K2</strain>
    </source>
</reference>
<feature type="transmembrane region" description="Helical" evidence="2">
    <location>
        <begin position="295"/>
        <end position="314"/>
    </location>
</feature>
<evidence type="ECO:0000256" key="1">
    <source>
        <dbReference type="SAM" id="MobiDB-lite"/>
    </source>
</evidence>
<dbReference type="PANTHER" id="PTHR31061:SF24">
    <property type="entry name" value="LD22376P"/>
    <property type="match status" value="1"/>
</dbReference>
<evidence type="ECO:0000313" key="3">
    <source>
        <dbReference type="EMBL" id="KAK2567043.1"/>
    </source>
</evidence>
<feature type="transmembrane region" description="Helical" evidence="2">
    <location>
        <begin position="326"/>
        <end position="348"/>
    </location>
</feature>
<keyword evidence="2" id="KW-1133">Transmembrane helix</keyword>
<feature type="transmembrane region" description="Helical" evidence="2">
    <location>
        <begin position="60"/>
        <end position="81"/>
    </location>
</feature>
<keyword evidence="2" id="KW-0472">Membrane</keyword>
<accession>A0AAD9QT74</accession>
<dbReference type="Proteomes" id="UP001249851">
    <property type="component" value="Unassembled WGS sequence"/>
</dbReference>
<proteinExistence type="predicted"/>
<gene>
    <name evidence="3" type="ORF">P5673_008827</name>
</gene>
<dbReference type="PANTHER" id="PTHR31061">
    <property type="entry name" value="LD22376P"/>
    <property type="match status" value="1"/>
</dbReference>
<feature type="transmembrane region" description="Helical" evidence="2">
    <location>
        <begin position="138"/>
        <end position="156"/>
    </location>
</feature>
<dbReference type="EMBL" id="JARQWQ010000015">
    <property type="protein sequence ID" value="KAK2567043.1"/>
    <property type="molecule type" value="Genomic_DNA"/>
</dbReference>
<feature type="transmembrane region" description="Helical" evidence="2">
    <location>
        <begin position="177"/>
        <end position="199"/>
    </location>
</feature>
<evidence type="ECO:0000256" key="2">
    <source>
        <dbReference type="SAM" id="Phobius"/>
    </source>
</evidence>
<organism evidence="3 4">
    <name type="scientific">Acropora cervicornis</name>
    <name type="common">Staghorn coral</name>
    <dbReference type="NCBI Taxonomy" id="6130"/>
    <lineage>
        <taxon>Eukaryota</taxon>
        <taxon>Metazoa</taxon>
        <taxon>Cnidaria</taxon>
        <taxon>Anthozoa</taxon>
        <taxon>Hexacorallia</taxon>
        <taxon>Scleractinia</taxon>
        <taxon>Astrocoeniina</taxon>
        <taxon>Acroporidae</taxon>
        <taxon>Acropora</taxon>
    </lineage>
</organism>
<keyword evidence="4" id="KW-1185">Reference proteome</keyword>
<dbReference type="AlphaFoldDB" id="A0AAD9QT74"/>
<feature type="transmembrane region" description="Helical" evidence="2">
    <location>
        <begin position="261"/>
        <end position="283"/>
    </location>
</feature>
<name>A0AAD9QT74_ACRCE</name>
<sequence length="423" mass="47767">MAITLCAAKCNKNTSELGEPDENENEELKMSGTEPQTLAENVEVEKNPFVKRRLKSLDTFRGIAITLMIFVNYGGGGYYFFGHAVWNVLRLRRVSKIKIASKILKRSLIFSALLNLRESYRTIHSLDGNLEFYRIPGVLQRFSVCYLFVAMMQLLLRPTNNEDRKGRWWHKFRDVYGLRKQWIFVFVILAAYLALTFGVDVPGCPKGYLGPGGIGLGFPNAFNCTGGMAGYIDRIALGKHIYRFPTIKELYKTSLPFDPEGILGCLPSIVLVFFGVQAGHIISIHPKNKPRLIRWIIWAVLLTAITLGLCGVSKNEGIIPINKNLWSLSFISATGASSFLLFAVCYLLTDVFGWWNGAPFLYPGMNSILLYVGHGILWRHLPFSWEMDKYGGHGEMLAMNITGTALWCLIAYYLFTKNVFLKV</sequence>